<gene>
    <name evidence="3" type="ORF">LPMP_251280</name>
</gene>
<feature type="region of interest" description="Disordered" evidence="2">
    <location>
        <begin position="443"/>
        <end position="481"/>
    </location>
</feature>
<accession>A0A088SBE8</accession>
<feature type="region of interest" description="Disordered" evidence="2">
    <location>
        <begin position="94"/>
        <end position="142"/>
    </location>
</feature>
<dbReference type="GeneID" id="22575776"/>
<feature type="compositionally biased region" description="Low complexity" evidence="2">
    <location>
        <begin position="443"/>
        <end position="452"/>
    </location>
</feature>
<dbReference type="eggNOG" id="ENOG502SB06">
    <property type="taxonomic scope" value="Eukaryota"/>
</dbReference>
<name>A0A088SBE8_LEIPA</name>
<organism evidence="3 4">
    <name type="scientific">Leishmania panamensis</name>
    <dbReference type="NCBI Taxonomy" id="5679"/>
    <lineage>
        <taxon>Eukaryota</taxon>
        <taxon>Discoba</taxon>
        <taxon>Euglenozoa</taxon>
        <taxon>Kinetoplastea</taxon>
        <taxon>Metakinetoplastina</taxon>
        <taxon>Trypanosomatida</taxon>
        <taxon>Trypanosomatidae</taxon>
        <taxon>Leishmaniinae</taxon>
        <taxon>Leishmania</taxon>
        <taxon>Leishmania guyanensis species complex</taxon>
    </lineage>
</organism>
<dbReference type="AlphaFoldDB" id="A0A088SBE8"/>
<evidence type="ECO:0000256" key="2">
    <source>
        <dbReference type="SAM" id="MobiDB-lite"/>
    </source>
</evidence>
<proteinExistence type="predicted"/>
<feature type="compositionally biased region" description="Polar residues" evidence="2">
    <location>
        <begin position="470"/>
        <end position="480"/>
    </location>
</feature>
<feature type="compositionally biased region" description="Polar residues" evidence="2">
    <location>
        <begin position="94"/>
        <end position="111"/>
    </location>
</feature>
<dbReference type="VEuPathDB" id="TriTrypDB:LPMP_251280"/>
<evidence type="ECO:0000313" key="4">
    <source>
        <dbReference type="Proteomes" id="UP000063063"/>
    </source>
</evidence>
<dbReference type="EMBL" id="CP009394">
    <property type="protein sequence ID" value="AIN98991.1"/>
    <property type="molecule type" value="Genomic_DNA"/>
</dbReference>
<evidence type="ECO:0000313" key="3">
    <source>
        <dbReference type="EMBL" id="AIN98991.1"/>
    </source>
</evidence>
<reference evidence="3 4" key="1">
    <citation type="journal article" date="2015" name="Sci. Rep.">
        <title>The genome of Leishmania panamensis: insights into genomics of the L. (Viannia) subgenus.</title>
        <authorList>
            <person name="Llanes A."/>
            <person name="Restrepo C.M."/>
            <person name="Vecchio G.D."/>
            <person name="Anguizola F.J."/>
            <person name="Lleonart R."/>
        </authorList>
    </citation>
    <scope>NUCLEOTIDE SEQUENCE [LARGE SCALE GENOMIC DNA]</scope>
    <source>
        <strain evidence="3 4">MHOM/PA/94/PSC-1</strain>
    </source>
</reference>
<dbReference type="Proteomes" id="UP000063063">
    <property type="component" value="Chromosome 25"/>
</dbReference>
<feature type="region of interest" description="Disordered" evidence="2">
    <location>
        <begin position="197"/>
        <end position="225"/>
    </location>
</feature>
<dbReference type="RefSeq" id="XP_010699698.1">
    <property type="nucleotide sequence ID" value="XM_010701396.1"/>
</dbReference>
<protein>
    <submittedName>
        <fullName evidence="3">Uncharacterized protein</fullName>
    </submittedName>
</protein>
<sequence length="499" mass="53781">MWSIFSQDFSDFAEAFKSESARFIDYVEQIAFNVVGRGDIYAGDEILGKAVTEMPLSNSLLRRLQDTEATYALLIQPEEKAAFDAWVKGSPLSSANAHHRQQNMAAGSPTSKPEGGSPAATPEQLSPLGKMPDRRSAEYPDEPISETRKRLLDYNEVVLQWYMLLVGDAVSPRFSVSGSPVAKRLQMDPPFALKFGEGEGKSPVSAVTSGEQPRVSSPSSALTPKHGRIDEDEFFDRYFFRLAQLRVLESQRRRAALARKTSGGTSAAVSQMPPTSPTTPSPSPLANDRSPQSADERDFAVVPLFAKRMMTATSDFVTGIDNALNSGVEGEVADEFSGDEANVSPTDLVHYRSARRQVADLESMVQELQEALRQERRRVEQLTSALEEQGIEVPARLMAPAPFSAAATPAKKAEMTLVTVPTPAPQIDLVLASPYDTAAAASSISGGAPATPLVAIPETPPLDNEKARGDTSSAQSTSGDMISAVIEDETWVCITPGAE</sequence>
<feature type="compositionally biased region" description="Polar residues" evidence="2">
    <location>
        <begin position="205"/>
        <end position="222"/>
    </location>
</feature>
<dbReference type="OrthoDB" id="273666at2759"/>
<feature type="region of interest" description="Disordered" evidence="2">
    <location>
        <begin position="258"/>
        <end position="296"/>
    </location>
</feature>
<dbReference type="KEGG" id="lpan:LPMP_251280"/>
<feature type="coiled-coil region" evidence="1">
    <location>
        <begin position="351"/>
        <end position="392"/>
    </location>
</feature>
<keyword evidence="4" id="KW-1185">Reference proteome</keyword>
<feature type="compositionally biased region" description="Pro residues" evidence="2">
    <location>
        <begin position="274"/>
        <end position="283"/>
    </location>
</feature>
<keyword evidence="1" id="KW-0175">Coiled coil</keyword>
<evidence type="ECO:0000256" key="1">
    <source>
        <dbReference type="SAM" id="Coils"/>
    </source>
</evidence>
<dbReference type="VEuPathDB" id="TriTrypDB:LPAL13_250018500"/>